<dbReference type="PANTHER" id="PTHR11153:SF14">
    <property type="entry name" value="SIDEROFLEXIN-2"/>
    <property type="match status" value="1"/>
</dbReference>
<protein>
    <submittedName>
        <fullName evidence="10">Uncharacterized protein</fullName>
    </submittedName>
</protein>
<evidence type="ECO:0000313" key="10">
    <source>
        <dbReference type="EMBL" id="OCT56138.1"/>
    </source>
</evidence>
<dbReference type="EMBL" id="KV467407">
    <property type="protein sequence ID" value="OCT56138.1"/>
    <property type="molecule type" value="Genomic_DNA"/>
</dbReference>
<dbReference type="Pfam" id="PF03820">
    <property type="entry name" value="SFXNs"/>
    <property type="match status" value="1"/>
</dbReference>
<evidence type="ECO:0000256" key="4">
    <source>
        <dbReference type="ARBA" id="ARBA00022692"/>
    </source>
</evidence>
<dbReference type="Proteomes" id="UP000694892">
    <property type="component" value="Unassembled WGS sequence"/>
</dbReference>
<keyword evidence="9" id="KW-0732">Signal</keyword>
<name>A0A974BQ57_XENLA</name>
<dbReference type="PANTHER" id="PTHR11153">
    <property type="entry name" value="SIDEROFLEXIN"/>
    <property type="match status" value="1"/>
</dbReference>
<keyword evidence="5" id="KW-0029">Amino-acid transport</keyword>
<evidence type="ECO:0000256" key="9">
    <source>
        <dbReference type="SAM" id="SignalP"/>
    </source>
</evidence>
<keyword evidence="6" id="KW-1133">Transmembrane helix</keyword>
<gene>
    <name evidence="10" type="ORF">XELAEV_18001765mg</name>
</gene>
<dbReference type="InterPro" id="IPR004686">
    <property type="entry name" value="Mtc"/>
</dbReference>
<keyword evidence="7" id="KW-0496">Mitochondrion</keyword>
<dbReference type="GO" id="GO:0140300">
    <property type="term" value="P:serine import into mitochondrion"/>
    <property type="evidence" value="ECO:0007669"/>
    <property type="project" value="TreeGrafter"/>
</dbReference>
<evidence type="ECO:0000256" key="3">
    <source>
        <dbReference type="ARBA" id="ARBA00022448"/>
    </source>
</evidence>
<comment type="subcellular location">
    <subcellularLocation>
        <location evidence="1">Mitochondrion membrane</location>
        <topology evidence="1">Multi-pass membrane protein</topology>
    </subcellularLocation>
</comment>
<dbReference type="AlphaFoldDB" id="A0A974BQ57"/>
<evidence type="ECO:0000256" key="8">
    <source>
        <dbReference type="ARBA" id="ARBA00023136"/>
    </source>
</evidence>
<accession>A0A974BQ57</accession>
<evidence type="ECO:0000256" key="7">
    <source>
        <dbReference type="ARBA" id="ARBA00023128"/>
    </source>
</evidence>
<proteinExistence type="inferred from homology"/>
<comment type="similarity">
    <text evidence="2">Belongs to the sideroflexin family.</text>
</comment>
<feature type="signal peptide" evidence="9">
    <location>
        <begin position="1"/>
        <end position="18"/>
    </location>
</feature>
<keyword evidence="8" id="KW-0472">Membrane</keyword>
<reference evidence="10" key="1">
    <citation type="submission" date="2016-05" db="EMBL/GenBank/DDBJ databases">
        <title>WGS assembly of Xenopus laevis.</title>
        <authorList>
            <person name="Session A."/>
            <person name="Uno Y."/>
            <person name="Kwon T."/>
            <person name="Chapman J."/>
            <person name="Toyoda A."/>
            <person name="Takahashi S."/>
            <person name="Fukui A."/>
            <person name="Hikosaka A."/>
            <person name="Putnam N."/>
            <person name="Stites J."/>
            <person name="Van Heeringen S."/>
            <person name="Quigley I."/>
            <person name="Heinz S."/>
            <person name="Hellsten U."/>
            <person name="Lyons J."/>
            <person name="Suzuki A."/>
            <person name="Kondo M."/>
            <person name="Ogino H."/>
            <person name="Ochi H."/>
            <person name="Bogdanovic O."/>
            <person name="Lister R."/>
            <person name="Georgiou G."/>
            <person name="Paranjpe S."/>
            <person name="Van Kruijsbergen I."/>
            <person name="Mozaffari S."/>
            <person name="Shu S."/>
            <person name="Schmutz J."/>
            <person name="Jenkins J."/>
            <person name="Grimwood J."/>
            <person name="Carlson J."/>
            <person name="Mitros T."/>
            <person name="Simakov O."/>
            <person name="Heald R."/>
            <person name="Miller K."/>
            <person name="Haudenschild C."/>
            <person name="Kuroki Y."/>
            <person name="Tanaka T."/>
            <person name="Michiue T."/>
            <person name="Watanabe M."/>
            <person name="Kinoshita T."/>
            <person name="Ohta Y."/>
            <person name="Mawaribuchi S."/>
            <person name="Suzuki Y."/>
            <person name="Haramoto Y."/>
            <person name="Yamamoto T."/>
            <person name="Takagi C."/>
            <person name="Kitzman J."/>
            <person name="Shendure J."/>
            <person name="Nakayama T."/>
            <person name="Izutsu Y."/>
            <person name="Robert J."/>
            <person name="Dichmann D."/>
            <person name="Flajnik M."/>
            <person name="Houston D."/>
            <person name="Marcotte E."/>
            <person name="Wallingford J."/>
            <person name="Ito Y."/>
            <person name="Asashima M."/>
            <person name="Ueno N."/>
            <person name="Matsuda Y."/>
            <person name="Jan Veenstra G."/>
            <person name="Fujiyama A."/>
            <person name="Harland R."/>
            <person name="Taira M."/>
            <person name="Rokhsar D.S."/>
        </authorList>
    </citation>
    <scope>NUCLEOTIDE SEQUENCE</scope>
    <source>
        <strain evidence="10">J</strain>
        <tissue evidence="10">Blood</tissue>
    </source>
</reference>
<dbReference type="GO" id="GO:0005743">
    <property type="term" value="C:mitochondrial inner membrane"/>
    <property type="evidence" value="ECO:0007669"/>
    <property type="project" value="TreeGrafter"/>
</dbReference>
<sequence>MADLFSCSLLFMVPVACSLFPQRCSMSVSSLEPELQDSIVSQYGDKIRYVYFNKGLLNSVLFHILKQDCLQKS</sequence>
<keyword evidence="4" id="KW-0812">Transmembrane</keyword>
<dbReference type="GO" id="GO:0015075">
    <property type="term" value="F:monoatomic ion transmembrane transporter activity"/>
    <property type="evidence" value="ECO:0007669"/>
    <property type="project" value="InterPro"/>
</dbReference>
<keyword evidence="3" id="KW-0813">Transport</keyword>
<evidence type="ECO:0000256" key="2">
    <source>
        <dbReference type="ARBA" id="ARBA00005974"/>
    </source>
</evidence>
<organism evidence="10">
    <name type="scientific">Xenopus laevis</name>
    <name type="common">African clawed frog</name>
    <dbReference type="NCBI Taxonomy" id="8355"/>
    <lineage>
        <taxon>Eukaryota</taxon>
        <taxon>Metazoa</taxon>
        <taxon>Chordata</taxon>
        <taxon>Craniata</taxon>
        <taxon>Vertebrata</taxon>
        <taxon>Euteleostomi</taxon>
        <taxon>Amphibia</taxon>
        <taxon>Batrachia</taxon>
        <taxon>Anura</taxon>
        <taxon>Pipoidea</taxon>
        <taxon>Pipidae</taxon>
        <taxon>Xenopodinae</taxon>
        <taxon>Xenopus</taxon>
        <taxon>Xenopus</taxon>
    </lineage>
</organism>
<evidence type="ECO:0000256" key="6">
    <source>
        <dbReference type="ARBA" id="ARBA00022989"/>
    </source>
</evidence>
<feature type="chain" id="PRO_5037225363" evidence="9">
    <location>
        <begin position="19"/>
        <end position="73"/>
    </location>
</feature>
<evidence type="ECO:0000256" key="5">
    <source>
        <dbReference type="ARBA" id="ARBA00022970"/>
    </source>
</evidence>
<evidence type="ECO:0000256" key="1">
    <source>
        <dbReference type="ARBA" id="ARBA00004225"/>
    </source>
</evidence>